<evidence type="ECO:0000313" key="20">
    <source>
        <dbReference type="Proteomes" id="UP000192257"/>
    </source>
</evidence>
<feature type="binding site" evidence="16">
    <location>
        <position position="247"/>
    </location>
    <ligand>
        <name>Zn(2+)</name>
        <dbReference type="ChEBI" id="CHEBI:29105"/>
        <note>catalytic</note>
    </ligand>
</feature>
<feature type="binding site" evidence="16">
    <location>
        <position position="310"/>
    </location>
    <ligand>
        <name>Zn(2+)</name>
        <dbReference type="ChEBI" id="CHEBI:29105"/>
        <note>catalytic</note>
    </ligand>
</feature>
<gene>
    <name evidence="19" type="ORF">TM35_000133150</name>
</gene>
<dbReference type="GeneID" id="39985311"/>
<evidence type="ECO:0000313" key="19">
    <source>
        <dbReference type="EMBL" id="ORC89311.1"/>
    </source>
</evidence>
<dbReference type="GO" id="GO:0006508">
    <property type="term" value="P:proteolysis"/>
    <property type="evidence" value="ECO:0007669"/>
    <property type="project" value="UniProtKB-KW"/>
</dbReference>
<dbReference type="InterPro" id="IPR001577">
    <property type="entry name" value="Peptidase_M8"/>
</dbReference>
<dbReference type="GO" id="GO:0007155">
    <property type="term" value="P:cell adhesion"/>
    <property type="evidence" value="ECO:0007669"/>
    <property type="project" value="UniProtKB-KW"/>
</dbReference>
<dbReference type="OrthoDB" id="244319at2759"/>
<feature type="compositionally biased region" description="Polar residues" evidence="18">
    <location>
        <begin position="651"/>
        <end position="671"/>
    </location>
</feature>
<dbReference type="GO" id="GO:0046872">
    <property type="term" value="F:metal ion binding"/>
    <property type="evidence" value="ECO:0007669"/>
    <property type="project" value="UniProtKB-KW"/>
</dbReference>
<feature type="compositionally biased region" description="Polar residues" evidence="18">
    <location>
        <begin position="605"/>
        <end position="614"/>
    </location>
</feature>
<dbReference type="EC" id="3.4.24.-" evidence="17"/>
<dbReference type="Gene3D" id="2.30.34.10">
    <property type="entry name" value="Leishmanolysin domain 4"/>
    <property type="match status" value="1"/>
</dbReference>
<keyword evidence="8 16" id="KW-0862">Zinc</keyword>
<keyword evidence="7 17" id="KW-0378">Hydrolase</keyword>
<feature type="compositionally biased region" description="Polar residues" evidence="18">
    <location>
        <begin position="559"/>
        <end position="569"/>
    </location>
</feature>
<keyword evidence="4 17" id="KW-0645">Protease</keyword>
<evidence type="ECO:0000256" key="11">
    <source>
        <dbReference type="ARBA" id="ARBA00023136"/>
    </source>
</evidence>
<evidence type="ECO:0000256" key="4">
    <source>
        <dbReference type="ARBA" id="ARBA00022670"/>
    </source>
</evidence>
<keyword evidence="10 16" id="KW-0482">Metalloprotease</keyword>
<dbReference type="Gene3D" id="2.10.55.10">
    <property type="entry name" value="Leishmanolysin domain 3"/>
    <property type="match status" value="1"/>
</dbReference>
<evidence type="ECO:0000256" key="5">
    <source>
        <dbReference type="ARBA" id="ARBA00022723"/>
    </source>
</evidence>
<dbReference type="GO" id="GO:0005737">
    <property type="term" value="C:cytoplasm"/>
    <property type="evidence" value="ECO:0007669"/>
    <property type="project" value="TreeGrafter"/>
</dbReference>
<evidence type="ECO:0000256" key="3">
    <source>
        <dbReference type="ARBA" id="ARBA00005860"/>
    </source>
</evidence>
<dbReference type="Pfam" id="PF01457">
    <property type="entry name" value="Peptidase_M8"/>
    <property type="match status" value="1"/>
</dbReference>
<keyword evidence="14" id="KW-0325">Glycoprotein</keyword>
<dbReference type="PANTHER" id="PTHR10942">
    <property type="entry name" value="LEISHMANOLYSIN-LIKE PEPTIDASE"/>
    <property type="match status" value="1"/>
</dbReference>
<proteinExistence type="inferred from homology"/>
<comment type="similarity">
    <text evidence="3 17">Belongs to the peptidase M8 family.</text>
</comment>
<dbReference type="PRINTS" id="PR00782">
    <property type="entry name" value="LSHMANOLYSIN"/>
</dbReference>
<dbReference type="SUPFAM" id="SSF55486">
    <property type="entry name" value="Metalloproteases ('zincins'), catalytic domain"/>
    <property type="match status" value="1"/>
</dbReference>
<feature type="compositionally biased region" description="Basic and acidic residues" evidence="18">
    <location>
        <begin position="640"/>
        <end position="649"/>
    </location>
</feature>
<evidence type="ECO:0000256" key="2">
    <source>
        <dbReference type="ARBA" id="ARBA00004370"/>
    </source>
</evidence>
<organism evidence="19 20">
    <name type="scientific">Trypanosoma theileri</name>
    <dbReference type="NCBI Taxonomy" id="67003"/>
    <lineage>
        <taxon>Eukaryota</taxon>
        <taxon>Discoba</taxon>
        <taxon>Euglenozoa</taxon>
        <taxon>Kinetoplastea</taxon>
        <taxon>Metakinetoplastina</taxon>
        <taxon>Trypanosomatida</taxon>
        <taxon>Trypanosomatidae</taxon>
        <taxon>Trypanosoma</taxon>
    </lineage>
</organism>
<feature type="binding site" evidence="16">
    <location>
        <position position="243"/>
    </location>
    <ligand>
        <name>Zn(2+)</name>
        <dbReference type="ChEBI" id="CHEBI:29105"/>
        <note>catalytic</note>
    </ligand>
</feature>
<keyword evidence="5 16" id="KW-0479">Metal-binding</keyword>
<keyword evidence="6 17" id="KW-0732">Signal</keyword>
<comment type="catalytic activity">
    <reaction evidence="1">
        <text>Preference for hydrophobic residues at P1 and P1' and basic residues at P2' and P3'. A model nonapeptide is cleaved at -Ala-Tyr-|-Leu-Lys-Lys-.</text>
        <dbReference type="EC" id="3.4.24.36"/>
    </reaction>
</comment>
<dbReference type="AlphaFoldDB" id="A0A1X0NXH6"/>
<dbReference type="RefSeq" id="XP_028883377.1">
    <property type="nucleotide sequence ID" value="XM_029025531.1"/>
</dbReference>
<reference evidence="19 20" key="1">
    <citation type="submission" date="2017-03" db="EMBL/GenBank/DDBJ databases">
        <title>An alternative strategy for trypanosome survival in the mammalian bloodstream revealed through genome and transcriptome analysis of the ubiquitous bovine parasite Trypanosoma (Megatrypanum) theileri.</title>
        <authorList>
            <person name="Kelly S."/>
            <person name="Ivens A."/>
            <person name="Mott A."/>
            <person name="O'Neill E."/>
            <person name="Emms D."/>
            <person name="Macleod O."/>
            <person name="Voorheis P."/>
            <person name="Matthews J."/>
            <person name="Matthews K."/>
            <person name="Carrington M."/>
        </authorList>
    </citation>
    <scope>NUCLEOTIDE SEQUENCE [LARGE SCALE GENOMIC DNA]</scope>
    <source>
        <strain evidence="19">Edinburgh</strain>
    </source>
</reference>
<keyword evidence="13" id="KW-1015">Disulfide bond</keyword>
<sequence>MNTPCARAVVSRYSPHPRVLTLLLLLLLCCTAGCLAAGHHRCMHDQMVQRSEQMAVVREIPRKGQGAVQAYTASAAITEEEKDKLNWTPIRIKAFTRDLEDPKKYCTAAGEVIWNNGFQRIVCTYGGILTVRKKRIILEQALPAAIKMHAERISVVRETGIVKVPREDIGHCSGFHIPEEHHTIGLQDADMHLYVAALQCRSESAWAIACGHLKTNGRPFIAAVNLDPRRVEPTSSYVRVVAHEIGHALGFDSAMFPRLGMMGTFFGVRGREFVWMINTSKAKEVARNYFNCPNASGLEMESTGWGSASHFSIRVAKGDMMGPGYSPLVYSELSLAVFDSMPFYKANFSMAEPLVWGKNAGCDFLEKKCLENGVSPNPEFFCNKFRSTNIDFCTPDRMGLGYCTLKAHYRILPKHFQYFKKLFWGGDLSALDYCPYVEPYGYTRCATSLYLQSRGSFIGENARCVKGVELNFSGQPIGDVCVNTKCDNGTLSVQFLGDGDDEWHVCKEKEEIIPNKANWSGKIICPRYDAVCTKIPDITIPLKEIPYQDGDDKPAPGNITWNMTETPSSDPLPHPAPEPTVETVGAPHVEKEPSSSYPNVPADSSGPTDTTTPVQRDVFEKERIDSPTSTAHSETMLDQNENHHERLDGSQHGSGSDVLTPQTNSDGNTVERNSDARDNGVANGGGVRSVASHGDLLTLNIGVGDGSVTPAGHAPLLLLALASVVAVVVPL</sequence>
<evidence type="ECO:0000256" key="18">
    <source>
        <dbReference type="SAM" id="MobiDB-lite"/>
    </source>
</evidence>
<comment type="caution">
    <text evidence="19">The sequence shown here is derived from an EMBL/GenBank/DDBJ whole genome shotgun (WGS) entry which is preliminary data.</text>
</comment>
<keyword evidence="11" id="KW-0472">Membrane</keyword>
<dbReference type="GO" id="GO:0016020">
    <property type="term" value="C:membrane"/>
    <property type="evidence" value="ECO:0007669"/>
    <property type="project" value="UniProtKB-SubCell"/>
</dbReference>
<evidence type="ECO:0000256" key="16">
    <source>
        <dbReference type="PIRSR" id="PIRSR601577-2"/>
    </source>
</evidence>
<comment type="subcellular location">
    <subcellularLocation>
        <location evidence="2">Membrane</location>
    </subcellularLocation>
</comment>
<evidence type="ECO:0000256" key="13">
    <source>
        <dbReference type="ARBA" id="ARBA00023157"/>
    </source>
</evidence>
<feature type="signal peptide" evidence="17">
    <location>
        <begin position="1"/>
        <end position="36"/>
    </location>
</feature>
<feature type="region of interest" description="Disordered" evidence="18">
    <location>
        <begin position="544"/>
        <end position="687"/>
    </location>
</feature>
<dbReference type="PANTHER" id="PTHR10942:SF0">
    <property type="entry name" value="LEISHMANOLYSIN-LIKE PEPTIDASE"/>
    <property type="match status" value="1"/>
</dbReference>
<dbReference type="Proteomes" id="UP000192257">
    <property type="component" value="Unassembled WGS sequence"/>
</dbReference>
<dbReference type="VEuPathDB" id="TriTrypDB:TM35_000133150"/>
<comment type="cofactor">
    <cofactor evidence="16 17">
        <name>Zn(2+)</name>
        <dbReference type="ChEBI" id="CHEBI:29105"/>
    </cofactor>
    <text evidence="16 17">Binds 1 zinc ion per subunit.</text>
</comment>
<keyword evidence="20" id="KW-1185">Reference proteome</keyword>
<keyword evidence="9" id="KW-0130">Cell adhesion</keyword>
<keyword evidence="12" id="KW-0865">Zymogen</keyword>
<accession>A0A1X0NXH6</accession>
<dbReference type="GO" id="GO:0004222">
    <property type="term" value="F:metalloendopeptidase activity"/>
    <property type="evidence" value="ECO:0007669"/>
    <property type="project" value="UniProtKB-UniRule"/>
</dbReference>
<evidence type="ECO:0000256" key="15">
    <source>
        <dbReference type="PIRSR" id="PIRSR601577-1"/>
    </source>
</evidence>
<evidence type="ECO:0000256" key="14">
    <source>
        <dbReference type="ARBA" id="ARBA00023180"/>
    </source>
</evidence>
<evidence type="ECO:0000256" key="12">
    <source>
        <dbReference type="ARBA" id="ARBA00023145"/>
    </source>
</evidence>
<evidence type="ECO:0000256" key="6">
    <source>
        <dbReference type="ARBA" id="ARBA00022729"/>
    </source>
</evidence>
<evidence type="ECO:0000256" key="10">
    <source>
        <dbReference type="ARBA" id="ARBA00023049"/>
    </source>
</evidence>
<dbReference type="EMBL" id="NBCO01000013">
    <property type="protein sequence ID" value="ORC89311.1"/>
    <property type="molecule type" value="Genomic_DNA"/>
</dbReference>
<name>A0A1X0NXH6_9TRYP</name>
<evidence type="ECO:0000256" key="9">
    <source>
        <dbReference type="ARBA" id="ARBA00022889"/>
    </source>
</evidence>
<feature type="chain" id="PRO_5023970617" description="Leishmanolysin-like peptidase" evidence="17">
    <location>
        <begin position="37"/>
        <end position="731"/>
    </location>
</feature>
<dbReference type="Gene3D" id="3.10.170.20">
    <property type="match status" value="1"/>
</dbReference>
<evidence type="ECO:0000256" key="7">
    <source>
        <dbReference type="ARBA" id="ARBA00022801"/>
    </source>
</evidence>
<protein>
    <recommendedName>
        <fullName evidence="17">Leishmanolysin-like peptidase</fullName>
        <ecNumber evidence="17">3.4.24.-</ecNumber>
    </recommendedName>
</protein>
<evidence type="ECO:0000256" key="17">
    <source>
        <dbReference type="RuleBase" id="RU366077"/>
    </source>
</evidence>
<evidence type="ECO:0000256" key="1">
    <source>
        <dbReference type="ARBA" id="ARBA00001249"/>
    </source>
</evidence>
<evidence type="ECO:0000256" key="8">
    <source>
        <dbReference type="ARBA" id="ARBA00022833"/>
    </source>
</evidence>
<feature type="compositionally biased region" description="Polar residues" evidence="18">
    <location>
        <begin position="626"/>
        <end position="639"/>
    </location>
</feature>
<dbReference type="Gene3D" id="3.90.132.10">
    <property type="entry name" value="Leishmanolysin , domain 2"/>
    <property type="match status" value="1"/>
</dbReference>
<feature type="active site" evidence="15">
    <location>
        <position position="244"/>
    </location>
</feature>